<comment type="catalytic activity">
    <reaction evidence="1">
        <text>ATP + protein L-histidine = ADP + protein N-phospho-L-histidine.</text>
        <dbReference type="EC" id="2.7.13.3"/>
    </reaction>
</comment>
<dbReference type="Gene3D" id="3.30.565.10">
    <property type="entry name" value="Histidine kinase-like ATPase, C-terminal domain"/>
    <property type="match status" value="1"/>
</dbReference>
<dbReference type="OrthoDB" id="9784397at2"/>
<feature type="domain" description="PAS" evidence="12">
    <location>
        <begin position="302"/>
        <end position="338"/>
    </location>
</feature>
<dbReference type="SUPFAM" id="SSF53850">
    <property type="entry name" value="Periplasmic binding protein-like II"/>
    <property type="match status" value="1"/>
</dbReference>
<dbReference type="InterPro" id="IPR004358">
    <property type="entry name" value="Sig_transdc_His_kin-like_C"/>
</dbReference>
<dbReference type="InterPro" id="IPR035965">
    <property type="entry name" value="PAS-like_dom_sf"/>
</dbReference>
<sequence length="649" mass="72914">MQKMAVLLALFTLILCWPQAAPAEAQAQEERILRVGFDKRLPPLSYVDKNGEAAGFDIELIRSMDSLRGYQIEYVPLEWEETVTWLTEGKLDLVVGMKYTSTRDTLFDFSDSYLTAADALVVPAAIRDISAINDLRGKVVAIQRDDAGIAQLENIRGGKRLVAFSQPDALEMLFLGRADVFLGNRWTAEYVLAGTGRQQDYRIRTGLIPPSDYAFAVREGNYELVNKLNEGLAQLHHNGMYEQLYSRHLEPYSALAIDWWRKLVYGLLIVMGIVVIVLAGSFFWNNRLQKAVRRQTAALADSFAFQTTVLNSVDNGILSFDREGRITLINHAAQKLLGQMEKAAQPSVWDCLPQLPIRQALHMGDGHMLEGELHLGDGSGRIVHYYLAALTNGAGQQVGGILCLQDRTEQKHLQARLIAQEKMRALGELVAGIAHEIRNPLTAIKTFAELLPKKLNDERFRRELVEHVPEEVARMNRIIEDLLDYSREKPMQRKRENLQELVQSVLGLFAKRIESERIRVTVEPGLAVDVFVDRDRIRQVLINLLLNAIEAMAYSEHKRLTFSVLPTEAHTVCLAIADSGPGIGEQEQLHLFQPFYTTKSQGIGLGLYLSQKIMREHGGEIDVRSAPGTGTTFFLTFAKGGICDEHFNH</sequence>
<proteinExistence type="predicted"/>
<dbReference type="InterPro" id="IPR013656">
    <property type="entry name" value="PAS_4"/>
</dbReference>
<organism evidence="14 15">
    <name type="scientific">Brevibacillus agri</name>
    <dbReference type="NCBI Taxonomy" id="51101"/>
    <lineage>
        <taxon>Bacteria</taxon>
        <taxon>Bacillati</taxon>
        <taxon>Bacillota</taxon>
        <taxon>Bacilli</taxon>
        <taxon>Bacillales</taxon>
        <taxon>Paenibacillaceae</taxon>
        <taxon>Brevibacillus</taxon>
    </lineage>
</organism>
<evidence type="ECO:0000256" key="1">
    <source>
        <dbReference type="ARBA" id="ARBA00000085"/>
    </source>
</evidence>
<comment type="caution">
    <text evidence="14">The sequence shown here is derived from an EMBL/GenBank/DDBJ whole genome shotgun (WGS) entry which is preliminary data.</text>
</comment>
<keyword evidence="10" id="KW-0732">Signal</keyword>
<evidence type="ECO:0000259" key="12">
    <source>
        <dbReference type="PROSITE" id="PS50112"/>
    </source>
</evidence>
<dbReference type="InterPro" id="IPR036097">
    <property type="entry name" value="HisK_dim/P_sf"/>
</dbReference>
<gene>
    <name evidence="13" type="ORF">BAG01nite_40650</name>
    <name evidence="14" type="ORF">EB820_19615</name>
</gene>
<reference evidence="14 15" key="1">
    <citation type="submission" date="2018-10" db="EMBL/GenBank/DDBJ databases">
        <title>Phylogenomics of Brevibacillus.</title>
        <authorList>
            <person name="Dunlap C."/>
        </authorList>
    </citation>
    <scope>NUCLEOTIDE SEQUENCE [LARGE SCALE GENOMIC DNA]</scope>
    <source>
        <strain evidence="14 15">NRRL NRS 1219</strain>
    </source>
</reference>
<evidence type="ECO:0000256" key="5">
    <source>
        <dbReference type="ARBA" id="ARBA00022741"/>
    </source>
</evidence>
<keyword evidence="7" id="KW-0067">ATP-binding</keyword>
<keyword evidence="9" id="KW-0472">Membrane</keyword>
<evidence type="ECO:0000256" key="3">
    <source>
        <dbReference type="ARBA" id="ARBA00022553"/>
    </source>
</evidence>
<dbReference type="Pfam" id="PF00512">
    <property type="entry name" value="HisKA"/>
    <property type="match status" value="1"/>
</dbReference>
<dbReference type="PANTHER" id="PTHR43065:SF10">
    <property type="entry name" value="PEROXIDE STRESS-ACTIVATED HISTIDINE KINASE MAK3"/>
    <property type="match status" value="1"/>
</dbReference>
<dbReference type="GO" id="GO:0005524">
    <property type="term" value="F:ATP binding"/>
    <property type="evidence" value="ECO:0007669"/>
    <property type="project" value="UniProtKB-KW"/>
</dbReference>
<accession>A0A3M8AK89</accession>
<feature type="signal peptide" evidence="10">
    <location>
        <begin position="1"/>
        <end position="23"/>
    </location>
</feature>
<dbReference type="Gene3D" id="1.10.287.130">
    <property type="match status" value="1"/>
</dbReference>
<dbReference type="Gene3D" id="3.40.190.10">
    <property type="entry name" value="Periplasmic binding protein-like II"/>
    <property type="match status" value="2"/>
</dbReference>
<dbReference type="SUPFAM" id="SSF47384">
    <property type="entry name" value="Homodimeric domain of signal transducing histidine kinase"/>
    <property type="match status" value="1"/>
</dbReference>
<dbReference type="InterPro" id="IPR003594">
    <property type="entry name" value="HATPase_dom"/>
</dbReference>
<dbReference type="GO" id="GO:0000155">
    <property type="term" value="F:phosphorelay sensor kinase activity"/>
    <property type="evidence" value="ECO:0007669"/>
    <property type="project" value="InterPro"/>
</dbReference>
<evidence type="ECO:0000256" key="10">
    <source>
        <dbReference type="SAM" id="SignalP"/>
    </source>
</evidence>
<dbReference type="PROSITE" id="PS50109">
    <property type="entry name" value="HIS_KIN"/>
    <property type="match status" value="1"/>
</dbReference>
<dbReference type="Pfam" id="PF02518">
    <property type="entry name" value="HATPase_c"/>
    <property type="match status" value="1"/>
</dbReference>
<dbReference type="Pfam" id="PF08448">
    <property type="entry name" value="PAS_4"/>
    <property type="match status" value="1"/>
</dbReference>
<evidence type="ECO:0000313" key="16">
    <source>
        <dbReference type="Proteomes" id="UP000317180"/>
    </source>
</evidence>
<dbReference type="SMART" id="SM00388">
    <property type="entry name" value="HisKA"/>
    <property type="match status" value="1"/>
</dbReference>
<evidence type="ECO:0000313" key="15">
    <source>
        <dbReference type="Proteomes" id="UP000276178"/>
    </source>
</evidence>
<dbReference type="InterPro" id="IPR036890">
    <property type="entry name" value="HATPase_C_sf"/>
</dbReference>
<dbReference type="PROSITE" id="PS50112">
    <property type="entry name" value="PAS"/>
    <property type="match status" value="1"/>
</dbReference>
<keyword evidence="8" id="KW-0902">Two-component regulatory system</keyword>
<keyword evidence="3" id="KW-0597">Phosphoprotein</keyword>
<keyword evidence="9" id="KW-1133">Transmembrane helix</keyword>
<dbReference type="Gene3D" id="3.30.450.20">
    <property type="entry name" value="PAS domain"/>
    <property type="match status" value="1"/>
</dbReference>
<dbReference type="InterPro" id="IPR000014">
    <property type="entry name" value="PAS"/>
</dbReference>
<protein>
    <recommendedName>
        <fullName evidence="2">histidine kinase</fullName>
        <ecNumber evidence="2">2.7.13.3</ecNumber>
    </recommendedName>
</protein>
<keyword evidence="5" id="KW-0547">Nucleotide-binding</keyword>
<dbReference type="CDD" id="cd13704">
    <property type="entry name" value="PBP2_HisK"/>
    <property type="match status" value="1"/>
</dbReference>
<dbReference type="CDD" id="cd00130">
    <property type="entry name" value="PAS"/>
    <property type="match status" value="1"/>
</dbReference>
<dbReference type="SMART" id="SM00062">
    <property type="entry name" value="PBPb"/>
    <property type="match status" value="1"/>
</dbReference>
<evidence type="ECO:0000256" key="2">
    <source>
        <dbReference type="ARBA" id="ARBA00012438"/>
    </source>
</evidence>
<evidence type="ECO:0000259" key="11">
    <source>
        <dbReference type="PROSITE" id="PS50109"/>
    </source>
</evidence>
<dbReference type="AlphaFoldDB" id="A0A3M8AK89"/>
<evidence type="ECO:0000313" key="14">
    <source>
        <dbReference type="EMBL" id="RNB51630.1"/>
    </source>
</evidence>
<evidence type="ECO:0000256" key="4">
    <source>
        <dbReference type="ARBA" id="ARBA00022679"/>
    </source>
</evidence>
<dbReference type="PANTHER" id="PTHR43065">
    <property type="entry name" value="SENSOR HISTIDINE KINASE"/>
    <property type="match status" value="1"/>
</dbReference>
<dbReference type="SMART" id="SM00387">
    <property type="entry name" value="HATPase_c"/>
    <property type="match status" value="1"/>
</dbReference>
<dbReference type="InterPro" id="IPR005467">
    <property type="entry name" value="His_kinase_dom"/>
</dbReference>
<evidence type="ECO:0000256" key="6">
    <source>
        <dbReference type="ARBA" id="ARBA00022777"/>
    </source>
</evidence>
<dbReference type="Pfam" id="PF00497">
    <property type="entry name" value="SBP_bac_3"/>
    <property type="match status" value="1"/>
</dbReference>
<dbReference type="InterPro" id="IPR001638">
    <property type="entry name" value="Solute-binding_3/MltF_N"/>
</dbReference>
<name>A0A3M8AK89_9BACL</name>
<evidence type="ECO:0000256" key="8">
    <source>
        <dbReference type="ARBA" id="ARBA00023012"/>
    </source>
</evidence>
<evidence type="ECO:0000256" key="9">
    <source>
        <dbReference type="SAM" id="Phobius"/>
    </source>
</evidence>
<dbReference type="EMBL" id="RHHN01000063">
    <property type="protein sequence ID" value="RNB51630.1"/>
    <property type="molecule type" value="Genomic_DNA"/>
</dbReference>
<keyword evidence="16" id="KW-1185">Reference proteome</keyword>
<dbReference type="SUPFAM" id="SSF55874">
    <property type="entry name" value="ATPase domain of HSP90 chaperone/DNA topoisomerase II/histidine kinase"/>
    <property type="match status" value="1"/>
</dbReference>
<dbReference type="EMBL" id="BJOD01000054">
    <property type="protein sequence ID" value="GED27963.1"/>
    <property type="molecule type" value="Genomic_DNA"/>
</dbReference>
<dbReference type="Proteomes" id="UP000317180">
    <property type="component" value="Unassembled WGS sequence"/>
</dbReference>
<feature type="domain" description="Histidine kinase" evidence="11">
    <location>
        <begin position="432"/>
        <end position="641"/>
    </location>
</feature>
<dbReference type="EC" id="2.7.13.3" evidence="2"/>
<feature type="chain" id="PRO_5039145200" description="histidine kinase" evidence="10">
    <location>
        <begin position="24"/>
        <end position="649"/>
    </location>
</feature>
<dbReference type="Proteomes" id="UP000276178">
    <property type="component" value="Unassembled WGS sequence"/>
</dbReference>
<feature type="transmembrane region" description="Helical" evidence="9">
    <location>
        <begin position="263"/>
        <end position="284"/>
    </location>
</feature>
<dbReference type="PRINTS" id="PR00344">
    <property type="entry name" value="BCTRLSENSOR"/>
</dbReference>
<evidence type="ECO:0000256" key="7">
    <source>
        <dbReference type="ARBA" id="ARBA00022840"/>
    </source>
</evidence>
<dbReference type="InterPro" id="IPR003661">
    <property type="entry name" value="HisK_dim/P_dom"/>
</dbReference>
<keyword evidence="9" id="KW-0812">Transmembrane</keyword>
<keyword evidence="4" id="KW-0808">Transferase</keyword>
<keyword evidence="6 14" id="KW-0418">Kinase</keyword>
<dbReference type="SUPFAM" id="SSF55785">
    <property type="entry name" value="PYP-like sensor domain (PAS domain)"/>
    <property type="match status" value="1"/>
</dbReference>
<dbReference type="CDD" id="cd00082">
    <property type="entry name" value="HisKA"/>
    <property type="match status" value="1"/>
</dbReference>
<evidence type="ECO:0000313" key="13">
    <source>
        <dbReference type="EMBL" id="GED27963.1"/>
    </source>
</evidence>
<reference evidence="13 16" key="2">
    <citation type="submission" date="2019-06" db="EMBL/GenBank/DDBJ databases">
        <title>Whole genome shotgun sequence of Brevibacillus agri NBRC 15538.</title>
        <authorList>
            <person name="Hosoyama A."/>
            <person name="Uohara A."/>
            <person name="Ohji S."/>
            <person name="Ichikawa N."/>
        </authorList>
    </citation>
    <scope>NUCLEOTIDE SEQUENCE [LARGE SCALE GENOMIC DNA]</scope>
    <source>
        <strain evidence="13 16">NBRC 15538</strain>
    </source>
</reference>